<organism evidence="2 3">
    <name type="scientific">Vitis vinifera</name>
    <name type="common">Grape</name>
    <dbReference type="NCBI Taxonomy" id="29760"/>
    <lineage>
        <taxon>Eukaryota</taxon>
        <taxon>Viridiplantae</taxon>
        <taxon>Streptophyta</taxon>
        <taxon>Embryophyta</taxon>
        <taxon>Tracheophyta</taxon>
        <taxon>Spermatophyta</taxon>
        <taxon>Magnoliopsida</taxon>
        <taxon>eudicotyledons</taxon>
        <taxon>Gunneridae</taxon>
        <taxon>Pentapetalae</taxon>
        <taxon>rosids</taxon>
        <taxon>Vitales</taxon>
        <taxon>Vitaceae</taxon>
        <taxon>Viteae</taxon>
        <taxon>Vitis</taxon>
    </lineage>
</organism>
<dbReference type="Proteomes" id="UP000288805">
    <property type="component" value="Unassembled WGS sequence"/>
</dbReference>
<name>A0A438C1F8_VITVI</name>
<dbReference type="InterPro" id="IPR015943">
    <property type="entry name" value="WD40/YVTN_repeat-like_dom_sf"/>
</dbReference>
<dbReference type="AlphaFoldDB" id="A0A438C1F8"/>
<reference evidence="2 3" key="1">
    <citation type="journal article" date="2018" name="PLoS Genet.">
        <title>Population sequencing reveals clonal diversity and ancestral inbreeding in the grapevine cultivar Chardonnay.</title>
        <authorList>
            <person name="Roach M.J."/>
            <person name="Johnson D.L."/>
            <person name="Bohlmann J."/>
            <person name="van Vuuren H.J."/>
            <person name="Jones S.J."/>
            <person name="Pretorius I.S."/>
            <person name="Schmidt S.A."/>
            <person name="Borneman A.R."/>
        </authorList>
    </citation>
    <scope>NUCLEOTIDE SEQUENCE [LARGE SCALE GENOMIC DNA]</scope>
    <source>
        <strain evidence="3">cv. Chardonnay</strain>
        <tissue evidence="2">Leaf</tissue>
    </source>
</reference>
<feature type="region of interest" description="Disordered" evidence="1">
    <location>
        <begin position="1"/>
        <end position="37"/>
    </location>
</feature>
<proteinExistence type="predicted"/>
<protein>
    <submittedName>
        <fullName evidence="2">Uncharacterized protein</fullName>
    </submittedName>
</protein>
<dbReference type="EMBL" id="QGNW01002582">
    <property type="protein sequence ID" value="RVW17067.1"/>
    <property type="molecule type" value="Genomic_DNA"/>
</dbReference>
<evidence type="ECO:0000313" key="3">
    <source>
        <dbReference type="Proteomes" id="UP000288805"/>
    </source>
</evidence>
<gene>
    <name evidence="2" type="ORF">CK203_070621</name>
</gene>
<comment type="caution">
    <text evidence="2">The sequence shown here is derived from an EMBL/GenBank/DDBJ whole genome shotgun (WGS) entry which is preliminary data.</text>
</comment>
<sequence>MELRGRRPPSSTTLPNPSIKAEADEVSGEGSTPSPAAPTYLVFCGGGGEGRSGIPNALLLAEFDFASNSLSDMPEV</sequence>
<accession>A0A438C1F8</accession>
<dbReference type="Gene3D" id="2.130.10.10">
    <property type="entry name" value="YVTN repeat-like/Quinoprotein amine dehydrogenase"/>
    <property type="match status" value="1"/>
</dbReference>
<evidence type="ECO:0000256" key="1">
    <source>
        <dbReference type="SAM" id="MobiDB-lite"/>
    </source>
</evidence>
<evidence type="ECO:0000313" key="2">
    <source>
        <dbReference type="EMBL" id="RVW17067.1"/>
    </source>
</evidence>